<reference evidence="4" key="1">
    <citation type="submission" date="2017-03" db="EMBL/GenBank/DDBJ databases">
        <title>Phytopthora megakarya and P. palmivora, two closely related causual agents of cacao black pod achieved similar genome size and gene model numbers by different mechanisms.</title>
        <authorList>
            <person name="Ali S."/>
            <person name="Shao J."/>
            <person name="Larry D.J."/>
            <person name="Kronmiller B."/>
            <person name="Shen D."/>
            <person name="Strem M.D."/>
            <person name="Melnick R.L."/>
            <person name="Guiltinan M.J."/>
            <person name="Tyler B.M."/>
            <person name="Meinhardt L.W."/>
            <person name="Bailey B.A."/>
        </authorList>
    </citation>
    <scope>NUCLEOTIDE SEQUENCE [LARGE SCALE GENOMIC DNA]</scope>
    <source>
        <strain evidence="4">zdho120</strain>
    </source>
</reference>
<evidence type="ECO:0000313" key="3">
    <source>
        <dbReference type="EMBL" id="OWZ20514.1"/>
    </source>
</evidence>
<dbReference type="AlphaFoldDB" id="A0A225WSD3"/>
<feature type="compositionally biased region" description="Polar residues" evidence="1">
    <location>
        <begin position="427"/>
        <end position="440"/>
    </location>
</feature>
<feature type="region of interest" description="Disordered" evidence="1">
    <location>
        <begin position="331"/>
        <end position="453"/>
    </location>
</feature>
<dbReference type="InterPro" id="IPR036434">
    <property type="entry name" value="Beta_cellobiohydrolase_sf"/>
</dbReference>
<dbReference type="Pfam" id="PF01341">
    <property type="entry name" value="Glyco_hydro_6"/>
    <property type="match status" value="1"/>
</dbReference>
<dbReference type="InterPro" id="IPR016288">
    <property type="entry name" value="Beta_cellobiohydrolase"/>
</dbReference>
<evidence type="ECO:0000256" key="1">
    <source>
        <dbReference type="SAM" id="MobiDB-lite"/>
    </source>
</evidence>
<accession>A0A225WSD3</accession>
<feature type="chain" id="PRO_5025479236" evidence="2">
    <location>
        <begin position="32"/>
        <end position="453"/>
    </location>
</feature>
<protein>
    <submittedName>
        <fullName evidence="3">Glycoside hydrolase</fullName>
    </submittedName>
</protein>
<feature type="compositionally biased region" description="Basic residues" evidence="1">
    <location>
        <begin position="442"/>
        <end position="453"/>
    </location>
</feature>
<dbReference type="STRING" id="4795.A0A225WSD3"/>
<dbReference type="FunFam" id="3.20.20.40:FF:000003">
    <property type="entry name" value="Glucanase"/>
    <property type="match status" value="1"/>
</dbReference>
<organism evidence="3 4">
    <name type="scientific">Phytophthora megakarya</name>
    <dbReference type="NCBI Taxonomy" id="4795"/>
    <lineage>
        <taxon>Eukaryota</taxon>
        <taxon>Sar</taxon>
        <taxon>Stramenopiles</taxon>
        <taxon>Oomycota</taxon>
        <taxon>Peronosporomycetes</taxon>
        <taxon>Peronosporales</taxon>
        <taxon>Peronosporaceae</taxon>
        <taxon>Phytophthora</taxon>
    </lineage>
</organism>
<comment type="caution">
    <text evidence="3">The sequence shown here is derived from an EMBL/GenBank/DDBJ whole genome shotgun (WGS) entry which is preliminary data.</text>
</comment>
<feature type="signal peptide" evidence="2">
    <location>
        <begin position="1"/>
        <end position="31"/>
    </location>
</feature>
<dbReference type="GO" id="GO:0004553">
    <property type="term" value="F:hydrolase activity, hydrolyzing O-glycosyl compounds"/>
    <property type="evidence" value="ECO:0007669"/>
    <property type="project" value="InterPro"/>
</dbReference>
<keyword evidence="2" id="KW-0732">Signal</keyword>
<feature type="compositionally biased region" description="Low complexity" evidence="1">
    <location>
        <begin position="357"/>
        <end position="426"/>
    </location>
</feature>
<feature type="compositionally biased region" description="Low complexity" evidence="1">
    <location>
        <begin position="333"/>
        <end position="346"/>
    </location>
</feature>
<dbReference type="GO" id="GO:0030245">
    <property type="term" value="P:cellulose catabolic process"/>
    <property type="evidence" value="ECO:0007669"/>
    <property type="project" value="InterPro"/>
</dbReference>
<evidence type="ECO:0000256" key="2">
    <source>
        <dbReference type="SAM" id="SignalP"/>
    </source>
</evidence>
<feature type="compositionally biased region" description="Polar residues" evidence="1">
    <location>
        <begin position="347"/>
        <end position="356"/>
    </location>
</feature>
<dbReference type="Gene3D" id="3.20.20.40">
    <property type="entry name" value="1, 4-beta cellobiohydrolase"/>
    <property type="match status" value="1"/>
</dbReference>
<keyword evidence="3" id="KW-0378">Hydrolase</keyword>
<dbReference type="PANTHER" id="PTHR34876:SF4">
    <property type="entry name" value="1,4-BETA-D-GLUCAN CELLOBIOHYDROLASE C-RELATED"/>
    <property type="match status" value="1"/>
</dbReference>
<dbReference type="EMBL" id="NBNE01000315">
    <property type="protein sequence ID" value="OWZ20514.1"/>
    <property type="molecule type" value="Genomic_DNA"/>
</dbReference>
<dbReference type="SUPFAM" id="SSF51989">
    <property type="entry name" value="Glycosyl hydrolases family 6, cellulases"/>
    <property type="match status" value="1"/>
</dbReference>
<sequence length="453" mass="47804">MLSNILHSRLVAAVVSCMALVLSSSPDLVNAEDLCSIVPYSYTGAKLDHPELTSAIKTMGNYAIASWFTDRQTPQERSDMMSELMSQCSEDSRLSIVVYGIPNKDCAAGYSSGGSVTSSDDYKVFLKELTDAVGDRKVLYVVEPDALGLLTQDGGCGASAGYLDNLKVAVEALSKNENSELYIDIGYWMLANSDSAGKVATAMQDIGTCGRVKGVTINTSNYRSNDECTTYCTNFQTAMGSTSMTCAVDTSRNYNGNPTTDWCNVATAGIGKPPSSSTGISNIDYFMWIKPPGESDGTCLGGPEAGSFYLEGFTQLWDQGYFVSEQGMSKIGDSSSSYTPSSDDSSANQGQNQPYQTTAPPTSTSATGSSSWIQEDTAAGTVGPAGTTSTEVPTATTATIAPTFAPETESSAPSTTMPATTSPVTTDQSDTAQQSYSTPKRSACKAKKRLRSL</sequence>
<name>A0A225WSD3_9STRA</name>
<dbReference type="Proteomes" id="UP000198211">
    <property type="component" value="Unassembled WGS sequence"/>
</dbReference>
<keyword evidence="4" id="KW-1185">Reference proteome</keyword>
<dbReference type="PRINTS" id="PR00733">
    <property type="entry name" value="GLHYDRLASE6"/>
</dbReference>
<gene>
    <name evidence="3" type="ORF">PHMEG_0005045</name>
</gene>
<dbReference type="PANTHER" id="PTHR34876">
    <property type="match status" value="1"/>
</dbReference>
<proteinExistence type="predicted"/>
<dbReference type="OrthoDB" id="64893at2759"/>
<evidence type="ECO:0000313" key="4">
    <source>
        <dbReference type="Proteomes" id="UP000198211"/>
    </source>
</evidence>